<reference evidence="1 2" key="2">
    <citation type="journal article" date="2022" name="Mol. Ecol. Resour.">
        <title>The genomes of chicory, endive, great burdock and yacon provide insights into Asteraceae paleo-polyploidization history and plant inulin production.</title>
        <authorList>
            <person name="Fan W."/>
            <person name="Wang S."/>
            <person name="Wang H."/>
            <person name="Wang A."/>
            <person name="Jiang F."/>
            <person name="Liu H."/>
            <person name="Zhao H."/>
            <person name="Xu D."/>
            <person name="Zhang Y."/>
        </authorList>
    </citation>
    <scope>NUCLEOTIDE SEQUENCE [LARGE SCALE GENOMIC DNA]</scope>
    <source>
        <strain evidence="2">cv. Yunnan</strain>
        <tissue evidence="1">Leaves</tissue>
    </source>
</reference>
<keyword evidence="2" id="KW-1185">Reference proteome</keyword>
<name>A0ACB9ISK0_9ASTR</name>
<proteinExistence type="predicted"/>
<sequence length="335" mass="36625">MSTTPHQVPETTVPKLTGPHLPAATTDETATSFEKEVETKLSKGVTRAATGPIPFSSCHSQLLHNISSPLEGSTVRGSIRYPPRGTFNEAMFGQVHHPNWSIIQGSRLINLDVCREWLVKAIPPGESLSVQELSNAELSDHTATALATLSDREAHIVGLRLKGKMINGNEFDLQKARGELQEIADILRENQRKMNEVKLEFEPEKSAHASTKIALINKIDCLQVDKKWILENGFTFAHVASKLETGYTDKLYALTAAADDVGRLDGLREGHNLVLEGKPLPPPAGDVKVLLGHAYDALSDVDPEILDDIYDLADDDGIASLKTLLELFGAIEEDE</sequence>
<reference evidence="2" key="1">
    <citation type="journal article" date="2022" name="Mol. Ecol. Resour.">
        <title>The genomes of chicory, endive, great burdock and yacon provide insights into Asteraceae palaeo-polyploidization history and plant inulin production.</title>
        <authorList>
            <person name="Fan W."/>
            <person name="Wang S."/>
            <person name="Wang H."/>
            <person name="Wang A."/>
            <person name="Jiang F."/>
            <person name="Liu H."/>
            <person name="Zhao H."/>
            <person name="Xu D."/>
            <person name="Zhang Y."/>
        </authorList>
    </citation>
    <scope>NUCLEOTIDE SEQUENCE [LARGE SCALE GENOMIC DNA]</scope>
    <source>
        <strain evidence="2">cv. Yunnan</strain>
    </source>
</reference>
<comment type="caution">
    <text evidence="1">The sequence shown here is derived from an EMBL/GenBank/DDBJ whole genome shotgun (WGS) entry which is preliminary data.</text>
</comment>
<accession>A0ACB9ISK0</accession>
<organism evidence="1 2">
    <name type="scientific">Smallanthus sonchifolius</name>
    <dbReference type="NCBI Taxonomy" id="185202"/>
    <lineage>
        <taxon>Eukaryota</taxon>
        <taxon>Viridiplantae</taxon>
        <taxon>Streptophyta</taxon>
        <taxon>Embryophyta</taxon>
        <taxon>Tracheophyta</taxon>
        <taxon>Spermatophyta</taxon>
        <taxon>Magnoliopsida</taxon>
        <taxon>eudicotyledons</taxon>
        <taxon>Gunneridae</taxon>
        <taxon>Pentapetalae</taxon>
        <taxon>asterids</taxon>
        <taxon>campanulids</taxon>
        <taxon>Asterales</taxon>
        <taxon>Asteraceae</taxon>
        <taxon>Asteroideae</taxon>
        <taxon>Heliantheae alliance</taxon>
        <taxon>Millerieae</taxon>
        <taxon>Smallanthus</taxon>
    </lineage>
</organism>
<protein>
    <submittedName>
        <fullName evidence="1">Uncharacterized protein</fullName>
    </submittedName>
</protein>
<dbReference type="EMBL" id="CM042024">
    <property type="protein sequence ID" value="KAI3810812.1"/>
    <property type="molecule type" value="Genomic_DNA"/>
</dbReference>
<dbReference type="Proteomes" id="UP001056120">
    <property type="component" value="Linkage Group LG07"/>
</dbReference>
<gene>
    <name evidence="1" type="ORF">L1987_20434</name>
</gene>
<evidence type="ECO:0000313" key="2">
    <source>
        <dbReference type="Proteomes" id="UP001056120"/>
    </source>
</evidence>
<evidence type="ECO:0000313" key="1">
    <source>
        <dbReference type="EMBL" id="KAI3810812.1"/>
    </source>
</evidence>